<reference evidence="3 4" key="1">
    <citation type="journal article" date="2017" name="Int. J. Syst. Evol. Microbiol.">
        <title>Bacillus mangrovi sp. nov., isolated from a sediment sample from a mangrove forest.</title>
        <authorList>
            <person name="Gupta V."/>
            <person name="Singh P.K."/>
            <person name="Korpole S."/>
            <person name="Tanuku N.R.S."/>
            <person name="Pinnaka A.K."/>
        </authorList>
    </citation>
    <scope>NUCLEOTIDE SEQUENCE [LARGE SCALE GENOMIC DNA]</scope>
    <source>
        <strain evidence="3 4">KCTC 33872</strain>
    </source>
</reference>
<keyword evidence="1" id="KW-0472">Membrane</keyword>
<dbReference type="SMART" id="SM00065">
    <property type="entry name" value="GAF"/>
    <property type="match status" value="1"/>
</dbReference>
<dbReference type="PANTHER" id="PTHR45138">
    <property type="entry name" value="REGULATORY COMPONENTS OF SENSORY TRANSDUCTION SYSTEM"/>
    <property type="match status" value="1"/>
</dbReference>
<dbReference type="EMBL" id="WMIB01000003">
    <property type="protein sequence ID" value="MTH52959.1"/>
    <property type="molecule type" value="Genomic_DNA"/>
</dbReference>
<dbReference type="InterPro" id="IPR000160">
    <property type="entry name" value="GGDEF_dom"/>
</dbReference>
<dbReference type="NCBIfam" id="TIGR00254">
    <property type="entry name" value="GGDEF"/>
    <property type="match status" value="1"/>
</dbReference>
<keyword evidence="4" id="KW-1185">Reference proteome</keyword>
<evidence type="ECO:0000259" key="2">
    <source>
        <dbReference type="PROSITE" id="PS50887"/>
    </source>
</evidence>
<dbReference type="InterPro" id="IPR050469">
    <property type="entry name" value="Diguanylate_Cyclase"/>
</dbReference>
<feature type="transmembrane region" description="Helical" evidence="1">
    <location>
        <begin position="207"/>
        <end position="227"/>
    </location>
</feature>
<dbReference type="Proteomes" id="UP000434639">
    <property type="component" value="Unassembled WGS sequence"/>
</dbReference>
<dbReference type="Gene3D" id="3.30.70.270">
    <property type="match status" value="1"/>
</dbReference>
<keyword evidence="1" id="KW-0812">Transmembrane</keyword>
<dbReference type="Pfam" id="PF00990">
    <property type="entry name" value="GGDEF"/>
    <property type="match status" value="1"/>
</dbReference>
<dbReference type="SMART" id="SM00267">
    <property type="entry name" value="GGDEF"/>
    <property type="match status" value="1"/>
</dbReference>
<protein>
    <submittedName>
        <fullName evidence="3">Diguanylate cyclase</fullName>
    </submittedName>
</protein>
<dbReference type="GO" id="GO:0052621">
    <property type="term" value="F:diguanylate cyclase activity"/>
    <property type="evidence" value="ECO:0007669"/>
    <property type="project" value="TreeGrafter"/>
</dbReference>
<organism evidence="3 4">
    <name type="scientific">Metabacillus mangrovi</name>
    <dbReference type="NCBI Taxonomy" id="1491830"/>
    <lineage>
        <taxon>Bacteria</taxon>
        <taxon>Bacillati</taxon>
        <taxon>Bacillota</taxon>
        <taxon>Bacilli</taxon>
        <taxon>Bacillales</taxon>
        <taxon>Bacillaceae</taxon>
        <taxon>Metabacillus</taxon>
    </lineage>
</organism>
<keyword evidence="1" id="KW-1133">Transmembrane helix</keyword>
<evidence type="ECO:0000313" key="3">
    <source>
        <dbReference type="EMBL" id="MTH52959.1"/>
    </source>
</evidence>
<dbReference type="SUPFAM" id="SSF55781">
    <property type="entry name" value="GAF domain-like"/>
    <property type="match status" value="1"/>
</dbReference>
<dbReference type="InterPro" id="IPR029016">
    <property type="entry name" value="GAF-like_dom_sf"/>
</dbReference>
<feature type="domain" description="GGDEF" evidence="2">
    <location>
        <begin position="428"/>
        <end position="569"/>
    </location>
</feature>
<dbReference type="InterPro" id="IPR029787">
    <property type="entry name" value="Nucleotide_cyclase"/>
</dbReference>
<dbReference type="InterPro" id="IPR043128">
    <property type="entry name" value="Rev_trsase/Diguanyl_cyclase"/>
</dbReference>
<feature type="transmembrane region" description="Helical" evidence="1">
    <location>
        <begin position="136"/>
        <end position="159"/>
    </location>
</feature>
<dbReference type="SUPFAM" id="SSF55073">
    <property type="entry name" value="Nucleotide cyclase"/>
    <property type="match status" value="1"/>
</dbReference>
<dbReference type="GO" id="GO:0043709">
    <property type="term" value="P:cell adhesion involved in single-species biofilm formation"/>
    <property type="evidence" value="ECO:0007669"/>
    <property type="project" value="TreeGrafter"/>
</dbReference>
<dbReference type="OrthoDB" id="9759607at2"/>
<dbReference type="FunFam" id="3.30.70.270:FF:000001">
    <property type="entry name" value="Diguanylate cyclase domain protein"/>
    <property type="match status" value="1"/>
</dbReference>
<dbReference type="PANTHER" id="PTHR45138:SF9">
    <property type="entry name" value="DIGUANYLATE CYCLASE DGCM-RELATED"/>
    <property type="match status" value="1"/>
</dbReference>
<dbReference type="CDD" id="cd01949">
    <property type="entry name" value="GGDEF"/>
    <property type="match status" value="1"/>
</dbReference>
<feature type="transmembrane region" description="Helical" evidence="1">
    <location>
        <begin position="72"/>
        <end position="94"/>
    </location>
</feature>
<evidence type="ECO:0000313" key="4">
    <source>
        <dbReference type="Proteomes" id="UP000434639"/>
    </source>
</evidence>
<dbReference type="InterPro" id="IPR003018">
    <property type="entry name" value="GAF"/>
</dbReference>
<feature type="transmembrane region" description="Helical" evidence="1">
    <location>
        <begin position="7"/>
        <end position="28"/>
    </location>
</feature>
<dbReference type="RefSeq" id="WP_155111489.1">
    <property type="nucleotide sequence ID" value="NZ_WMIB01000003.1"/>
</dbReference>
<dbReference type="GO" id="GO:0005886">
    <property type="term" value="C:plasma membrane"/>
    <property type="evidence" value="ECO:0007669"/>
    <property type="project" value="TreeGrafter"/>
</dbReference>
<dbReference type="AlphaFoldDB" id="A0A7X2S3E3"/>
<feature type="transmembrane region" description="Helical" evidence="1">
    <location>
        <begin position="106"/>
        <end position="124"/>
    </location>
</feature>
<evidence type="ECO:0000256" key="1">
    <source>
        <dbReference type="SAM" id="Phobius"/>
    </source>
</evidence>
<dbReference type="Gene3D" id="3.30.450.40">
    <property type="match status" value="1"/>
</dbReference>
<dbReference type="Pfam" id="PF13185">
    <property type="entry name" value="GAF_2"/>
    <property type="match status" value="1"/>
</dbReference>
<sequence length="569" mass="64489">MAKRRQIILWAVWAVVSPIILYMTYQIWPPELSENAFRDFGLFLILLCAVALMPIVVNGTPVFFVEGVSLAVFLYFGIFAEMVLAQLSIIVLMLRLRIGWKDLYRYPVNFLMFLFISLISGAVYEWMGGAHGPQSLSLIFFGEVFIYFLVSLTVNQFLLNNIVWRYIYNRKSPFFSKDFIWEAFAASIVSLFGVILFILYSQIGNVALVYAGLPIVLISVVLNHYYAAKLINEQLQKASEVGYQLTEKLHVNDVLDVFVEKIADIIQVDYAYIVDVIDGKSLKVIRKMESGKQQQSPGHTVPVSEGISGFVFAAKKSLLYHKRTQWEHMGIYIPKAAQSLMAFPVFRHQKVVGVVILASNKRRKFENHQLMLVNLLIAHLAVAIENARHHEQTREQSVRCSLTGLYNHRFMESELEREFERIREGDLSCLSFILFDLDHFKKVNDTYGHQSGNEVLIQLGQRLEAFIGTKGTAARYGGEEFVVLLPEMERNQALALAEGLRHEIASKPFCIEQDMVSGSRKQIYVTASIGLATAPDDADDPLSLVRHADRAMYTGAKQAGRNKVAGYSK</sequence>
<name>A0A7X2S3E3_9BACI</name>
<comment type="caution">
    <text evidence="3">The sequence shown here is derived from an EMBL/GenBank/DDBJ whole genome shotgun (WGS) entry which is preliminary data.</text>
</comment>
<dbReference type="PROSITE" id="PS50887">
    <property type="entry name" value="GGDEF"/>
    <property type="match status" value="1"/>
</dbReference>
<dbReference type="GO" id="GO:1902201">
    <property type="term" value="P:negative regulation of bacterial-type flagellum-dependent cell motility"/>
    <property type="evidence" value="ECO:0007669"/>
    <property type="project" value="TreeGrafter"/>
</dbReference>
<proteinExistence type="predicted"/>
<feature type="transmembrane region" description="Helical" evidence="1">
    <location>
        <begin position="179"/>
        <end position="200"/>
    </location>
</feature>
<accession>A0A7X2S3E3</accession>
<feature type="transmembrane region" description="Helical" evidence="1">
    <location>
        <begin position="40"/>
        <end position="65"/>
    </location>
</feature>
<gene>
    <name evidence="3" type="ORF">GKZ89_06010</name>
</gene>